<name>A0A060WS47_ONCMY</name>
<reference evidence="1" key="2">
    <citation type="submission" date="2014-03" db="EMBL/GenBank/DDBJ databases">
        <authorList>
            <person name="Genoscope - CEA"/>
        </authorList>
    </citation>
    <scope>NUCLEOTIDE SEQUENCE</scope>
</reference>
<gene>
    <name evidence="1" type="ORF">GSONMT00004101001</name>
</gene>
<evidence type="ECO:0000313" key="2">
    <source>
        <dbReference type="Proteomes" id="UP000193380"/>
    </source>
</evidence>
<accession>A0A060WS47</accession>
<proteinExistence type="predicted"/>
<dbReference type="AlphaFoldDB" id="A0A060WS47"/>
<reference evidence="1" key="1">
    <citation type="journal article" date="2014" name="Nat. Commun.">
        <title>The rainbow trout genome provides novel insights into evolution after whole-genome duplication in vertebrates.</title>
        <authorList>
            <person name="Berthelot C."/>
            <person name="Brunet F."/>
            <person name="Chalopin D."/>
            <person name="Juanchich A."/>
            <person name="Bernard M."/>
            <person name="Noel B."/>
            <person name="Bento P."/>
            <person name="Da Silva C."/>
            <person name="Labadie K."/>
            <person name="Alberti A."/>
            <person name="Aury J.M."/>
            <person name="Louis A."/>
            <person name="Dehais P."/>
            <person name="Bardou P."/>
            <person name="Montfort J."/>
            <person name="Klopp C."/>
            <person name="Cabau C."/>
            <person name="Gaspin C."/>
            <person name="Thorgaard G.H."/>
            <person name="Boussaha M."/>
            <person name="Quillet E."/>
            <person name="Guyomard R."/>
            <person name="Galiana D."/>
            <person name="Bobe J."/>
            <person name="Volff J.N."/>
            <person name="Genet C."/>
            <person name="Wincker P."/>
            <person name="Jaillon O."/>
            <person name="Roest Crollius H."/>
            <person name="Guiguen Y."/>
        </authorList>
    </citation>
    <scope>NUCLEOTIDE SEQUENCE [LARGE SCALE GENOMIC DNA]</scope>
</reference>
<organism evidence="1 2">
    <name type="scientific">Oncorhynchus mykiss</name>
    <name type="common">Rainbow trout</name>
    <name type="synonym">Salmo gairdneri</name>
    <dbReference type="NCBI Taxonomy" id="8022"/>
    <lineage>
        <taxon>Eukaryota</taxon>
        <taxon>Metazoa</taxon>
        <taxon>Chordata</taxon>
        <taxon>Craniata</taxon>
        <taxon>Vertebrata</taxon>
        <taxon>Euteleostomi</taxon>
        <taxon>Actinopterygii</taxon>
        <taxon>Neopterygii</taxon>
        <taxon>Teleostei</taxon>
        <taxon>Protacanthopterygii</taxon>
        <taxon>Salmoniformes</taxon>
        <taxon>Salmonidae</taxon>
        <taxon>Salmoninae</taxon>
        <taxon>Oncorhynchus</taxon>
    </lineage>
</organism>
<dbReference type="PaxDb" id="8022-A0A060WS47"/>
<protein>
    <submittedName>
        <fullName evidence="1">Uncharacterized protein</fullName>
    </submittedName>
</protein>
<evidence type="ECO:0000313" key="1">
    <source>
        <dbReference type="EMBL" id="CDQ69981.1"/>
    </source>
</evidence>
<dbReference type="Proteomes" id="UP000193380">
    <property type="component" value="Unassembled WGS sequence"/>
</dbReference>
<dbReference type="STRING" id="8022.A0A060WS47"/>
<dbReference type="EMBL" id="FR904694">
    <property type="protein sequence ID" value="CDQ69981.1"/>
    <property type="molecule type" value="Genomic_DNA"/>
</dbReference>
<sequence>MQKMLTIISNVLRGSASRHGAQVVSESSMRKAVLQLLAVQGQYADTTSPPDPALRPYKPDTDLYSISHSPLADNFKRPKTDQTFTEIDPSAVLTTERTIASRLIPKEEPLEVTLVDPFPVFNSKPEEELFDTDKPFADLSLHHVINTDPSVSELSVSEQPNLNSPELLATGLTVSEAEPLADTALTVSELTLSESFVSTNPFIPESNSSELSAVMASSIRIDFTRASNNL</sequence>